<evidence type="ECO:0000313" key="2">
    <source>
        <dbReference type="EMBL" id="URI08614.1"/>
    </source>
</evidence>
<keyword evidence="3" id="KW-1185">Reference proteome</keyword>
<organism evidence="2 3">
    <name type="scientific">Aquincola tertiaricarbonis</name>
    <dbReference type="NCBI Taxonomy" id="391953"/>
    <lineage>
        <taxon>Bacteria</taxon>
        <taxon>Pseudomonadati</taxon>
        <taxon>Pseudomonadota</taxon>
        <taxon>Betaproteobacteria</taxon>
        <taxon>Burkholderiales</taxon>
        <taxon>Sphaerotilaceae</taxon>
        <taxon>Aquincola</taxon>
    </lineage>
</organism>
<evidence type="ECO:0000313" key="3">
    <source>
        <dbReference type="Proteomes" id="UP001056201"/>
    </source>
</evidence>
<name>A0ABY4S6J8_AQUTE</name>
<dbReference type="RefSeq" id="WP_250196836.1">
    <property type="nucleotide sequence ID" value="NZ_CP097636.1"/>
</dbReference>
<dbReference type="EMBL" id="CP097636">
    <property type="protein sequence ID" value="URI08614.1"/>
    <property type="molecule type" value="Genomic_DNA"/>
</dbReference>
<feature type="compositionally biased region" description="Low complexity" evidence="1">
    <location>
        <begin position="48"/>
        <end position="62"/>
    </location>
</feature>
<feature type="compositionally biased region" description="Pro residues" evidence="1">
    <location>
        <begin position="63"/>
        <end position="75"/>
    </location>
</feature>
<dbReference type="Proteomes" id="UP001056201">
    <property type="component" value="Chromosome 2"/>
</dbReference>
<feature type="region of interest" description="Disordered" evidence="1">
    <location>
        <begin position="48"/>
        <end position="81"/>
    </location>
</feature>
<protein>
    <submittedName>
        <fullName evidence="2">Uncharacterized protein</fullName>
    </submittedName>
</protein>
<gene>
    <name evidence="2" type="ORF">MW290_23830</name>
</gene>
<evidence type="ECO:0000256" key="1">
    <source>
        <dbReference type="SAM" id="MobiDB-lite"/>
    </source>
</evidence>
<sequence length="81" mass="8540">MTTTLLVTGAAGHTILRNHGYFENLLFTLPGVRAQGGRWFSAAGASGVASLSRDGSPSRWRVPSPPSTPTPPPVAWPRSVL</sequence>
<accession>A0ABY4S6J8</accession>
<proteinExistence type="predicted"/>
<reference evidence="2" key="1">
    <citation type="submission" date="2022-05" db="EMBL/GenBank/DDBJ databases">
        <title>An RpoN-dependent PEP-CTERM gene is involved in floc formation of an Aquincola tertiaricarbonis strain.</title>
        <authorList>
            <person name="Qiu D."/>
            <person name="Xia M."/>
        </authorList>
    </citation>
    <scope>NUCLEOTIDE SEQUENCE</scope>
    <source>
        <strain evidence="2">RN12</strain>
    </source>
</reference>